<evidence type="ECO:0000256" key="1">
    <source>
        <dbReference type="ARBA" id="ARBA00001974"/>
    </source>
</evidence>
<dbReference type="GO" id="GO:0004497">
    <property type="term" value="F:monooxygenase activity"/>
    <property type="evidence" value="ECO:0007669"/>
    <property type="project" value="UniProtKB-KW"/>
</dbReference>
<evidence type="ECO:0000313" key="7">
    <source>
        <dbReference type="EMBL" id="KAB8067736.1"/>
    </source>
</evidence>
<comment type="cofactor">
    <cofactor evidence="1">
        <name>FAD</name>
        <dbReference type="ChEBI" id="CHEBI:57692"/>
    </cofactor>
</comment>
<gene>
    <name evidence="7" type="ORF">BDV29DRAFT_163060</name>
</gene>
<dbReference type="PANTHER" id="PTHR47178:SF1">
    <property type="entry name" value="FAD-BINDING DOMAIN-CONTAINING PROTEIN-RELATED"/>
    <property type="match status" value="1"/>
</dbReference>
<dbReference type="SUPFAM" id="SSF51905">
    <property type="entry name" value="FAD/NAD(P)-binding domain"/>
    <property type="match status" value="1"/>
</dbReference>
<proteinExistence type="predicted"/>
<dbReference type="PRINTS" id="PR00420">
    <property type="entry name" value="RNGMNOXGNASE"/>
</dbReference>
<keyword evidence="5" id="KW-0503">Monooxygenase</keyword>
<sequence>MAEKLPVLIVGAGISGLILAQYLKTAGVPFQIFERDSAVDARSGGWGLTLHWALPALRRLLPEDLVAQLPKTYVNKEAAARGDTGRYQFFDLKSGEALSNVPAAERIRVSRVRLRQLLTTGLEVQWSKALKDIESTDDSVTAHFEDGSSCKGRLLVSCDGSRSPSREILYPDHEMNPLPVQLLGATALYTPEQMKGAQKIDPFIFQGAHPDTDVYLFFSFLDTPNNFEDSTDRYYCQLIVSWADSKGIEVPATSAKRVALMKSLTANWADPFRSLIHQLPDDTEAVSIRIADWIFSPEHKRDHPRVVLVGDSAHTMTMFRGEGANNAIMDVQDLVKWIDFKSAESFSIDALRSSITAFEKDMFARAEPSVLNSRQACMDAHDFEKILNGSPLVSKRMLKRG</sequence>
<organism evidence="7 8">
    <name type="scientific">Aspergillus leporis</name>
    <dbReference type="NCBI Taxonomy" id="41062"/>
    <lineage>
        <taxon>Eukaryota</taxon>
        <taxon>Fungi</taxon>
        <taxon>Dikarya</taxon>
        <taxon>Ascomycota</taxon>
        <taxon>Pezizomycotina</taxon>
        <taxon>Eurotiomycetes</taxon>
        <taxon>Eurotiomycetidae</taxon>
        <taxon>Eurotiales</taxon>
        <taxon>Aspergillaceae</taxon>
        <taxon>Aspergillus</taxon>
        <taxon>Aspergillus subgen. Circumdati</taxon>
    </lineage>
</organism>
<keyword evidence="3" id="KW-0274">FAD</keyword>
<evidence type="ECO:0000256" key="5">
    <source>
        <dbReference type="ARBA" id="ARBA00023033"/>
    </source>
</evidence>
<dbReference type="OrthoDB" id="47494at2759"/>
<dbReference type="EMBL" id="ML732451">
    <property type="protein sequence ID" value="KAB8067736.1"/>
    <property type="molecule type" value="Genomic_DNA"/>
</dbReference>
<dbReference type="Pfam" id="PF01494">
    <property type="entry name" value="FAD_binding_3"/>
    <property type="match status" value="2"/>
</dbReference>
<accession>A0A5N5WH60</accession>
<dbReference type="Proteomes" id="UP000326565">
    <property type="component" value="Unassembled WGS sequence"/>
</dbReference>
<dbReference type="InterPro" id="IPR036188">
    <property type="entry name" value="FAD/NAD-bd_sf"/>
</dbReference>
<evidence type="ECO:0000313" key="8">
    <source>
        <dbReference type="Proteomes" id="UP000326565"/>
    </source>
</evidence>
<protein>
    <recommendedName>
        <fullName evidence="6">FAD-binding domain-containing protein</fullName>
    </recommendedName>
</protein>
<evidence type="ECO:0000256" key="2">
    <source>
        <dbReference type="ARBA" id="ARBA00022630"/>
    </source>
</evidence>
<dbReference type="PANTHER" id="PTHR47178">
    <property type="entry name" value="MONOOXYGENASE, FAD-BINDING"/>
    <property type="match status" value="1"/>
</dbReference>
<name>A0A5N5WH60_9EURO</name>
<evidence type="ECO:0000256" key="3">
    <source>
        <dbReference type="ARBA" id="ARBA00022827"/>
    </source>
</evidence>
<keyword evidence="8" id="KW-1185">Reference proteome</keyword>
<evidence type="ECO:0000256" key="4">
    <source>
        <dbReference type="ARBA" id="ARBA00023002"/>
    </source>
</evidence>
<keyword evidence="4" id="KW-0560">Oxidoreductase</keyword>
<reference evidence="7 8" key="1">
    <citation type="submission" date="2019-04" db="EMBL/GenBank/DDBJ databases">
        <title>Friends and foes A comparative genomics study of 23 Aspergillus species from section Flavi.</title>
        <authorList>
            <consortium name="DOE Joint Genome Institute"/>
            <person name="Kjaerbolling I."/>
            <person name="Vesth T."/>
            <person name="Frisvad J.C."/>
            <person name="Nybo J.L."/>
            <person name="Theobald S."/>
            <person name="Kildgaard S."/>
            <person name="Isbrandt T."/>
            <person name="Kuo A."/>
            <person name="Sato A."/>
            <person name="Lyhne E.K."/>
            <person name="Kogle M.E."/>
            <person name="Wiebenga A."/>
            <person name="Kun R.S."/>
            <person name="Lubbers R.J."/>
            <person name="Makela M.R."/>
            <person name="Barry K."/>
            <person name="Chovatia M."/>
            <person name="Clum A."/>
            <person name="Daum C."/>
            <person name="Haridas S."/>
            <person name="He G."/>
            <person name="LaButti K."/>
            <person name="Lipzen A."/>
            <person name="Mondo S."/>
            <person name="Riley R."/>
            <person name="Salamov A."/>
            <person name="Simmons B.A."/>
            <person name="Magnuson J.K."/>
            <person name="Henrissat B."/>
            <person name="Mortensen U.H."/>
            <person name="Larsen T.O."/>
            <person name="Devries R.P."/>
            <person name="Grigoriev I.V."/>
            <person name="Machida M."/>
            <person name="Baker S.E."/>
            <person name="Andersen M.R."/>
        </authorList>
    </citation>
    <scope>NUCLEOTIDE SEQUENCE [LARGE SCALE GENOMIC DNA]</scope>
    <source>
        <strain evidence="7 8">CBS 151.66</strain>
    </source>
</reference>
<dbReference type="AlphaFoldDB" id="A0A5N5WH60"/>
<feature type="domain" description="FAD-binding" evidence="6">
    <location>
        <begin position="304"/>
        <end position="336"/>
    </location>
</feature>
<dbReference type="InterPro" id="IPR002938">
    <property type="entry name" value="FAD-bd"/>
</dbReference>
<dbReference type="Gene3D" id="3.50.50.60">
    <property type="entry name" value="FAD/NAD(P)-binding domain"/>
    <property type="match status" value="1"/>
</dbReference>
<evidence type="ECO:0000259" key="6">
    <source>
        <dbReference type="Pfam" id="PF01494"/>
    </source>
</evidence>
<keyword evidence="2" id="KW-0285">Flavoprotein</keyword>
<dbReference type="GO" id="GO:0071949">
    <property type="term" value="F:FAD binding"/>
    <property type="evidence" value="ECO:0007669"/>
    <property type="project" value="InterPro"/>
</dbReference>
<feature type="domain" description="FAD-binding" evidence="6">
    <location>
        <begin position="5"/>
        <end position="169"/>
    </location>
</feature>